<dbReference type="Proteomes" id="UP000030671">
    <property type="component" value="Unassembled WGS sequence"/>
</dbReference>
<proteinExistence type="predicted"/>
<feature type="transmembrane region" description="Helical" evidence="8">
    <location>
        <begin position="126"/>
        <end position="146"/>
    </location>
</feature>
<feature type="transmembrane region" description="Helical" evidence="8">
    <location>
        <begin position="226"/>
        <end position="250"/>
    </location>
</feature>
<evidence type="ECO:0000256" key="7">
    <source>
        <dbReference type="ARBA" id="ARBA00023136"/>
    </source>
</evidence>
<dbReference type="InParanoid" id="W4JXE6"/>
<dbReference type="eggNOG" id="KOG3144">
    <property type="taxonomic scope" value="Eukaryota"/>
</dbReference>
<dbReference type="AlphaFoldDB" id="W4JXE6"/>
<evidence type="ECO:0000313" key="11">
    <source>
        <dbReference type="Proteomes" id="UP000030671"/>
    </source>
</evidence>
<organism evidence="10 11">
    <name type="scientific">Heterobasidion irregulare (strain TC 32-1)</name>
    <dbReference type="NCBI Taxonomy" id="747525"/>
    <lineage>
        <taxon>Eukaryota</taxon>
        <taxon>Fungi</taxon>
        <taxon>Dikarya</taxon>
        <taxon>Basidiomycota</taxon>
        <taxon>Agaricomycotina</taxon>
        <taxon>Agaricomycetes</taxon>
        <taxon>Russulales</taxon>
        <taxon>Bondarzewiaceae</taxon>
        <taxon>Heterobasidion</taxon>
        <taxon>Heterobasidion annosum species complex</taxon>
    </lineage>
</organism>
<evidence type="ECO:0008006" key="12">
    <source>
        <dbReference type="Google" id="ProtNLM"/>
    </source>
</evidence>
<dbReference type="GO" id="GO:0005789">
    <property type="term" value="C:endoplasmic reticulum membrane"/>
    <property type="evidence" value="ECO:0007669"/>
    <property type="project" value="UniProtKB-SubCell"/>
</dbReference>
<evidence type="ECO:0000256" key="2">
    <source>
        <dbReference type="ARBA" id="ARBA00004687"/>
    </source>
</evidence>
<evidence type="ECO:0000256" key="9">
    <source>
        <dbReference type="SAM" id="SignalP"/>
    </source>
</evidence>
<feature type="non-terminal residue" evidence="10">
    <location>
        <position position="1"/>
    </location>
</feature>
<dbReference type="RefSeq" id="XP_009551046.1">
    <property type="nucleotide sequence ID" value="XM_009552751.1"/>
</dbReference>
<feature type="non-terminal residue" evidence="10">
    <location>
        <position position="251"/>
    </location>
</feature>
<dbReference type="STRING" id="747525.W4JXE6"/>
<dbReference type="EMBL" id="KI925463">
    <property type="protein sequence ID" value="ETW77561.1"/>
    <property type="molecule type" value="Genomic_DNA"/>
</dbReference>
<sequence length="251" mass="27213">LHTLVLSASLFLLPQTSLLFPLPPLERGLDRPQHPFLGPITSRPLVTLAWIVTGSALLVGWWSGWVREWVREGGMGGAGVEARLVRKGEGKGTDIRNASLFTLYASVAIHLVLVLFSAPITTHLAHTYLLSLLLSILTTFIPAYCLGPPILPFFLPFITGAESQPGSSAAVVQNDTWIRLFAEFAPRTAPERAFVYPAIGTFLGAWAGVIPIGLDWDRPWQAWPLTPAYAAVIGYSFGALGALGMNILLFL</sequence>
<dbReference type="GeneID" id="20668873"/>
<dbReference type="UniPathway" id="UPA00196"/>
<dbReference type="InterPro" id="IPR009580">
    <property type="entry name" value="GPI_biosynthesis_protein_Pig-F"/>
</dbReference>
<accession>W4JXE6</accession>
<evidence type="ECO:0000256" key="5">
    <source>
        <dbReference type="ARBA" id="ARBA00022824"/>
    </source>
</evidence>
<feature type="signal peptide" evidence="9">
    <location>
        <begin position="1"/>
        <end position="19"/>
    </location>
</feature>
<evidence type="ECO:0000313" key="10">
    <source>
        <dbReference type="EMBL" id="ETW77561.1"/>
    </source>
</evidence>
<dbReference type="OrthoDB" id="17366at2759"/>
<name>W4JXE6_HETIT</name>
<keyword evidence="9" id="KW-0732">Signal</keyword>
<keyword evidence="4 8" id="KW-0812">Transmembrane</keyword>
<comment type="subcellular location">
    <subcellularLocation>
        <location evidence="1">Endoplasmic reticulum membrane</location>
        <topology evidence="1">Multi-pass membrane protein</topology>
    </subcellularLocation>
</comment>
<feature type="transmembrane region" description="Helical" evidence="8">
    <location>
        <begin position="45"/>
        <end position="65"/>
    </location>
</feature>
<evidence type="ECO:0000256" key="6">
    <source>
        <dbReference type="ARBA" id="ARBA00022989"/>
    </source>
</evidence>
<reference evidence="10 11" key="1">
    <citation type="journal article" date="2012" name="New Phytol.">
        <title>Insight into trade-off between wood decay and parasitism from the genome of a fungal forest pathogen.</title>
        <authorList>
            <person name="Olson A."/>
            <person name="Aerts A."/>
            <person name="Asiegbu F."/>
            <person name="Belbahri L."/>
            <person name="Bouzid O."/>
            <person name="Broberg A."/>
            <person name="Canback B."/>
            <person name="Coutinho P.M."/>
            <person name="Cullen D."/>
            <person name="Dalman K."/>
            <person name="Deflorio G."/>
            <person name="van Diepen L.T."/>
            <person name="Dunand C."/>
            <person name="Duplessis S."/>
            <person name="Durling M."/>
            <person name="Gonthier P."/>
            <person name="Grimwood J."/>
            <person name="Fossdal C.G."/>
            <person name="Hansson D."/>
            <person name="Henrissat B."/>
            <person name="Hietala A."/>
            <person name="Himmelstrand K."/>
            <person name="Hoffmeister D."/>
            <person name="Hogberg N."/>
            <person name="James T.Y."/>
            <person name="Karlsson M."/>
            <person name="Kohler A."/>
            <person name="Kues U."/>
            <person name="Lee Y.H."/>
            <person name="Lin Y.C."/>
            <person name="Lind M."/>
            <person name="Lindquist E."/>
            <person name="Lombard V."/>
            <person name="Lucas S."/>
            <person name="Lunden K."/>
            <person name="Morin E."/>
            <person name="Murat C."/>
            <person name="Park J."/>
            <person name="Raffaello T."/>
            <person name="Rouze P."/>
            <person name="Salamov A."/>
            <person name="Schmutz J."/>
            <person name="Solheim H."/>
            <person name="Stahlberg J."/>
            <person name="Velez H."/>
            <person name="de Vries R.P."/>
            <person name="Wiebenga A."/>
            <person name="Woodward S."/>
            <person name="Yakovlev I."/>
            <person name="Garbelotto M."/>
            <person name="Martin F."/>
            <person name="Grigoriev I.V."/>
            <person name="Stenlid J."/>
        </authorList>
    </citation>
    <scope>NUCLEOTIDE SEQUENCE [LARGE SCALE GENOMIC DNA]</scope>
    <source>
        <strain evidence="10 11">TC 32-1</strain>
    </source>
</reference>
<evidence type="ECO:0000256" key="1">
    <source>
        <dbReference type="ARBA" id="ARBA00004477"/>
    </source>
</evidence>
<keyword evidence="5" id="KW-0256">Endoplasmic reticulum</keyword>
<evidence type="ECO:0000256" key="8">
    <source>
        <dbReference type="SAM" id="Phobius"/>
    </source>
</evidence>
<evidence type="ECO:0000256" key="4">
    <source>
        <dbReference type="ARBA" id="ARBA00022692"/>
    </source>
</evidence>
<keyword evidence="6 8" id="KW-1133">Transmembrane helix</keyword>
<feature type="chain" id="PRO_5004844142" description="Glycosylphosphatidylinositol anchor biosynthesis protein 11" evidence="9">
    <location>
        <begin position="20"/>
        <end position="251"/>
    </location>
</feature>
<dbReference type="GO" id="GO:0006506">
    <property type="term" value="P:GPI anchor biosynthetic process"/>
    <property type="evidence" value="ECO:0007669"/>
    <property type="project" value="UniProtKB-UniPathway"/>
</dbReference>
<dbReference type="HOGENOM" id="CLU_064564_0_0_1"/>
<dbReference type="KEGG" id="hir:HETIRDRAFT_240833"/>
<keyword evidence="7 8" id="KW-0472">Membrane</keyword>
<keyword evidence="3" id="KW-0337">GPI-anchor biosynthesis</keyword>
<evidence type="ECO:0000256" key="3">
    <source>
        <dbReference type="ARBA" id="ARBA00022502"/>
    </source>
</evidence>
<protein>
    <recommendedName>
        <fullName evidence="12">Glycosylphosphatidylinositol anchor biosynthesis protein 11</fullName>
    </recommendedName>
</protein>
<feature type="transmembrane region" description="Helical" evidence="8">
    <location>
        <begin position="194"/>
        <end position="214"/>
    </location>
</feature>
<keyword evidence="11" id="KW-1185">Reference proteome</keyword>
<feature type="transmembrane region" description="Helical" evidence="8">
    <location>
        <begin position="101"/>
        <end position="120"/>
    </location>
</feature>
<gene>
    <name evidence="10" type="ORF">HETIRDRAFT_240833</name>
</gene>
<comment type="pathway">
    <text evidence="2">Glycolipid biosynthesis; glycosylphosphatidylinositol-anchor biosynthesis.</text>
</comment>
<dbReference type="Pfam" id="PF06699">
    <property type="entry name" value="PIG-F"/>
    <property type="match status" value="1"/>
</dbReference>